<dbReference type="PANTHER" id="PTHR33495">
    <property type="entry name" value="ANTI-SIGMA FACTOR ANTAGONIST TM_1081-RELATED-RELATED"/>
    <property type="match status" value="1"/>
</dbReference>
<evidence type="ECO:0000259" key="1">
    <source>
        <dbReference type="PROSITE" id="PS50801"/>
    </source>
</evidence>
<dbReference type="Proteomes" id="UP001056610">
    <property type="component" value="Chromosome"/>
</dbReference>
<dbReference type="InterPro" id="IPR002645">
    <property type="entry name" value="STAS_dom"/>
</dbReference>
<reference evidence="2" key="1">
    <citation type="submission" date="2022-05" db="EMBL/GenBank/DDBJ databases">
        <title>A methanotrophic Mycobacterium dominates a cave microbial ecosystem.</title>
        <authorList>
            <person name="Van Spanning R.J.M."/>
            <person name="Guan Q."/>
            <person name="Melkonian C."/>
            <person name="Gallant J."/>
            <person name="Polerecky L."/>
            <person name="Flot J.-F."/>
            <person name="Brandt B.W."/>
            <person name="Braster M."/>
            <person name="Iturbe Espinoza P."/>
            <person name="Aerts J."/>
            <person name="Meima-Franke M."/>
            <person name="Piersma S.R."/>
            <person name="Bunduc C."/>
            <person name="Ummels R."/>
            <person name="Pain A."/>
            <person name="Fleming E.J."/>
            <person name="van der Wel N."/>
            <person name="Gherman V.D."/>
            <person name="Sarbu S.M."/>
            <person name="Bodelier P.L.E."/>
            <person name="Bitter W."/>
        </authorList>
    </citation>
    <scope>NUCLEOTIDE SEQUENCE</scope>
    <source>
        <strain evidence="2">Sulfur Cave</strain>
    </source>
</reference>
<accession>A0ABY4QQ75</accession>
<protein>
    <submittedName>
        <fullName evidence="2">STAS domain-containing protein</fullName>
    </submittedName>
</protein>
<keyword evidence="3" id="KW-1185">Reference proteome</keyword>
<proteinExistence type="predicted"/>
<sequence length="123" mass="13118">MDLLMVDYEVRPEAVVVQAKGEVDSSTVGNLTAQLRAALKEAGNQACRLLIVDLQSVTYFGSAGLNAVLDCHRQGSAAGTSVRLVADNQLVVRPIDVTNLDSVLELYPTLPDAMRGRDPGHGQ</sequence>
<evidence type="ECO:0000313" key="3">
    <source>
        <dbReference type="Proteomes" id="UP001056610"/>
    </source>
</evidence>
<feature type="domain" description="STAS" evidence="1">
    <location>
        <begin position="4"/>
        <end position="117"/>
    </location>
</feature>
<dbReference type="PANTHER" id="PTHR33495:SF2">
    <property type="entry name" value="ANTI-SIGMA FACTOR ANTAGONIST TM_1081-RELATED"/>
    <property type="match status" value="1"/>
</dbReference>
<evidence type="ECO:0000313" key="2">
    <source>
        <dbReference type="EMBL" id="UQX11934.1"/>
    </source>
</evidence>
<dbReference type="PROSITE" id="PS50801">
    <property type="entry name" value="STAS"/>
    <property type="match status" value="1"/>
</dbReference>
<dbReference type="RefSeq" id="WP_219065623.1">
    <property type="nucleotide sequence ID" value="NZ_CAJUXY010000002.1"/>
</dbReference>
<gene>
    <name evidence="2" type="ORF">M5I08_06045</name>
</gene>
<dbReference type="Pfam" id="PF01740">
    <property type="entry name" value="STAS"/>
    <property type="match status" value="1"/>
</dbReference>
<dbReference type="CDD" id="cd07043">
    <property type="entry name" value="STAS_anti-anti-sigma_factors"/>
    <property type="match status" value="1"/>
</dbReference>
<name>A0ABY4QQ75_9MYCO</name>
<dbReference type="EMBL" id="CP097320">
    <property type="protein sequence ID" value="UQX11934.1"/>
    <property type="molecule type" value="Genomic_DNA"/>
</dbReference>
<organism evidence="2 3">
    <name type="scientific">Candidatus Mycobacterium methanotrophicum</name>
    <dbReference type="NCBI Taxonomy" id="2943498"/>
    <lineage>
        <taxon>Bacteria</taxon>
        <taxon>Bacillati</taxon>
        <taxon>Actinomycetota</taxon>
        <taxon>Actinomycetes</taxon>
        <taxon>Mycobacteriales</taxon>
        <taxon>Mycobacteriaceae</taxon>
        <taxon>Mycobacterium</taxon>
    </lineage>
</organism>
<dbReference type="NCBIfam" id="TIGR00377">
    <property type="entry name" value="ant_ant_sig"/>
    <property type="match status" value="1"/>
</dbReference>
<dbReference type="InterPro" id="IPR003658">
    <property type="entry name" value="Anti-sigma_ant"/>
</dbReference>